<accession>A0ABR3PIX6</accession>
<feature type="region of interest" description="Disordered" evidence="1">
    <location>
        <begin position="439"/>
        <end position="483"/>
    </location>
</feature>
<feature type="compositionally biased region" description="Basic residues" evidence="1">
    <location>
        <begin position="464"/>
        <end position="474"/>
    </location>
</feature>
<feature type="compositionally biased region" description="Low complexity" evidence="1">
    <location>
        <begin position="90"/>
        <end position="128"/>
    </location>
</feature>
<dbReference type="Proteomes" id="UP001562354">
    <property type="component" value="Unassembled WGS sequence"/>
</dbReference>
<protein>
    <submittedName>
        <fullName evidence="2">Uncharacterized protein</fullName>
    </submittedName>
</protein>
<name>A0ABR3PIX6_9PEZI</name>
<dbReference type="GeneID" id="95977911"/>
<feature type="region of interest" description="Disordered" evidence="1">
    <location>
        <begin position="1"/>
        <end position="138"/>
    </location>
</feature>
<feature type="compositionally biased region" description="Basic and acidic residues" evidence="1">
    <location>
        <begin position="267"/>
        <end position="283"/>
    </location>
</feature>
<feature type="region of interest" description="Disordered" evidence="1">
    <location>
        <begin position="252"/>
        <end position="310"/>
    </location>
</feature>
<sequence length="513" mass="56187">MQTRSKDRKTPEMEPESEAADSNGHNSVVGPGKGNGNSTSPGKKTTSKASRDKKSGKLPKQATVSEYIKDEDEPATIGTSGKTARPPPKSASSTKATSSKTTKTSKATSAAARKAKAAAQQQSETQSSHDSPVYTAKVPTRRVKEVHEAPVQNIYGEIEMPSSCDQRLEQAIIFLSDEGPETDSNFKHKLRKLEHEFGVVWPRKKKQGEKDYDYSENLHRKVMAMMAVQRERVDAGARQWFEATMFPQYPVNESEEEREYPPASKPKVIEVEKNSKGKGKEAVRPQGQGSGATEDTTKDAGVGDTSMHDVGGRVMTEKELKEFAKNPWPMTLPADEIWHRRMPSTFPFGDTNLATFEMSKKISHDLGEDKEPLGAWLSRIMSKTYQFLTLNNSASAMTQRPWALPEVIPQALNVFMARHDQNVKELQRWTTAQDAAAKRNKRRVANVSQDGVGAGAGQNDGPAGHHHHHHHHGRGGGGGGLRVPVAKRSRAWNTLPPAAAAADGDVDMVDADG</sequence>
<reference evidence="2 3" key="1">
    <citation type="submission" date="2024-07" db="EMBL/GenBank/DDBJ databases">
        <title>Draft sequence of the Neodothiora populina.</title>
        <authorList>
            <person name="Drown D.D."/>
            <person name="Schuette U.S."/>
            <person name="Buechlein A.B."/>
            <person name="Rusch D.R."/>
            <person name="Winton L.W."/>
            <person name="Adams G.A."/>
        </authorList>
    </citation>
    <scope>NUCLEOTIDE SEQUENCE [LARGE SCALE GENOMIC DNA]</scope>
    <source>
        <strain evidence="2 3">CPC 39397</strain>
    </source>
</reference>
<evidence type="ECO:0000256" key="1">
    <source>
        <dbReference type="SAM" id="MobiDB-lite"/>
    </source>
</evidence>
<evidence type="ECO:0000313" key="3">
    <source>
        <dbReference type="Proteomes" id="UP001562354"/>
    </source>
</evidence>
<dbReference type="RefSeq" id="XP_069202365.1">
    <property type="nucleotide sequence ID" value="XM_069343816.1"/>
</dbReference>
<comment type="caution">
    <text evidence="2">The sequence shown here is derived from an EMBL/GenBank/DDBJ whole genome shotgun (WGS) entry which is preliminary data.</text>
</comment>
<proteinExistence type="predicted"/>
<gene>
    <name evidence="2" type="ORF">AAFC00_004211</name>
</gene>
<feature type="compositionally biased region" description="Basic and acidic residues" evidence="1">
    <location>
        <begin position="1"/>
        <end position="12"/>
    </location>
</feature>
<organism evidence="2 3">
    <name type="scientific">Neodothiora populina</name>
    <dbReference type="NCBI Taxonomy" id="2781224"/>
    <lineage>
        <taxon>Eukaryota</taxon>
        <taxon>Fungi</taxon>
        <taxon>Dikarya</taxon>
        <taxon>Ascomycota</taxon>
        <taxon>Pezizomycotina</taxon>
        <taxon>Dothideomycetes</taxon>
        <taxon>Dothideomycetidae</taxon>
        <taxon>Dothideales</taxon>
        <taxon>Dothioraceae</taxon>
        <taxon>Neodothiora</taxon>
    </lineage>
</organism>
<evidence type="ECO:0000313" key="2">
    <source>
        <dbReference type="EMBL" id="KAL1306092.1"/>
    </source>
</evidence>
<dbReference type="EMBL" id="JBFMKM010000005">
    <property type="protein sequence ID" value="KAL1306092.1"/>
    <property type="molecule type" value="Genomic_DNA"/>
</dbReference>
<feature type="compositionally biased region" description="Polar residues" evidence="1">
    <location>
        <begin position="36"/>
        <end position="48"/>
    </location>
</feature>
<keyword evidence="3" id="KW-1185">Reference proteome</keyword>